<feature type="region of interest" description="Disordered" evidence="10">
    <location>
        <begin position="661"/>
        <end position="689"/>
    </location>
</feature>
<keyword evidence="8" id="KW-0325">Glycoprotein</keyword>
<evidence type="ECO:0000256" key="3">
    <source>
        <dbReference type="ARBA" id="ARBA00022692"/>
    </source>
</evidence>
<feature type="transmembrane region" description="Helical" evidence="11">
    <location>
        <begin position="284"/>
        <end position="303"/>
    </location>
</feature>
<evidence type="ECO:0000256" key="5">
    <source>
        <dbReference type="ARBA" id="ARBA00022989"/>
    </source>
</evidence>
<keyword evidence="6 11" id="KW-0472">Membrane</keyword>
<evidence type="ECO:0000256" key="4">
    <source>
        <dbReference type="ARBA" id="ARBA00022729"/>
    </source>
</evidence>
<evidence type="ECO:0000256" key="10">
    <source>
        <dbReference type="SAM" id="MobiDB-lite"/>
    </source>
</evidence>
<dbReference type="Gene3D" id="3.80.10.10">
    <property type="entry name" value="Ribonuclease Inhibitor"/>
    <property type="match status" value="1"/>
</dbReference>
<comment type="caution">
    <text evidence="12">The sequence shown here is derived from an EMBL/GenBank/DDBJ whole genome shotgun (WGS) entry which is preliminary data.</text>
</comment>
<dbReference type="PANTHER" id="PTHR48052">
    <property type="entry name" value="UNNAMED PRODUCT"/>
    <property type="match status" value="1"/>
</dbReference>
<keyword evidence="13" id="KW-1185">Reference proteome</keyword>
<dbReference type="InterPro" id="IPR032675">
    <property type="entry name" value="LRR_dom_sf"/>
</dbReference>
<keyword evidence="3 11" id="KW-0812">Transmembrane</keyword>
<evidence type="ECO:0000256" key="7">
    <source>
        <dbReference type="ARBA" id="ARBA00023170"/>
    </source>
</evidence>
<feature type="transmembrane region" description="Helical" evidence="11">
    <location>
        <begin position="566"/>
        <end position="585"/>
    </location>
</feature>
<dbReference type="CDD" id="cd00055">
    <property type="entry name" value="EGF_Lam"/>
    <property type="match status" value="1"/>
</dbReference>
<dbReference type="EMBL" id="CALNXI010002259">
    <property type="protein sequence ID" value="CAH3185465.1"/>
    <property type="molecule type" value="Genomic_DNA"/>
</dbReference>
<sequence>MFGRISTKLWNFRNLISVDLKNNSLHGELPTPTDNFFMFLLHLDVSANNLSGQIPSQIARLQMLQFLDVSKNMHMHESVLDGDILPKFMRADFNTLTRRNPSDKFKCPSARLNYNDGLVILDPRYYFYRLCICDIGYYGSGKDCLPCMKGASCHDQKLHSQRMIMHVGYWPSSRGDKNVTHLVKCVQKLGAGFQENTPCNPSGTCHCGIVVSGTRSATVCDKSCLCRKGSKDRFCSRCQEGYYKQGILCHACPKSESSVYILAALVVTMVVLTVAFYFYQKKRLLSILVAFAQTIILFVLAMFQFIPGWFLELNIVYLIVGLAGRGKASRGILKISVFYFQTLDALISDMDIWPKKILQARRYMSGVFNLQFSGFACVFPVLFTPLGELLSLILFPVICILSIWLYFSLGCLLRRLWNPFERFFPSRNTCFHLCIVSLNLTYFPIVKKTATVLAPCDEDNSYRYLRKAPWQGCGGRTYTILQVFGWFALTLYVFGVPLGVFLPLLWIYVRKREELAEEEQTVLDSWLGSIYLPYKKDFHAYFEILYLIRRMLIAFSISLIPRTSPYQTSVTSSVLIACLCFQLFYRPFKDSYKKVPLENTAETIVLLTLHFSFVNVRYALQNQTASTSIVWMLIVVNLMVLGFIVISLILLLGKRVPTQPSREPTHHTSEASGGESAVLIEDGAEGPTK</sequence>
<feature type="transmembrane region" description="Helical" evidence="11">
    <location>
        <begin position="389"/>
        <end position="407"/>
    </location>
</feature>
<evidence type="ECO:0000256" key="9">
    <source>
        <dbReference type="ARBA" id="ARBA00037847"/>
    </source>
</evidence>
<dbReference type="SUPFAM" id="SSF52058">
    <property type="entry name" value="L domain-like"/>
    <property type="match status" value="1"/>
</dbReference>
<keyword evidence="7" id="KW-0675">Receptor</keyword>
<comment type="subcellular location">
    <subcellularLocation>
        <location evidence="1">Cell membrane</location>
    </subcellularLocation>
    <subcellularLocation>
        <location evidence="9">Endomembrane system</location>
        <topology evidence="9">Single-pass membrane protein</topology>
    </subcellularLocation>
</comment>
<protein>
    <submittedName>
        <fullName evidence="12">Uncharacterized protein</fullName>
    </submittedName>
</protein>
<dbReference type="InterPro" id="IPR002049">
    <property type="entry name" value="LE_dom"/>
</dbReference>
<feature type="transmembrane region" description="Helical" evidence="11">
    <location>
        <begin position="628"/>
        <end position="652"/>
    </location>
</feature>
<organism evidence="12 13">
    <name type="scientific">Porites evermanni</name>
    <dbReference type="NCBI Taxonomy" id="104178"/>
    <lineage>
        <taxon>Eukaryota</taxon>
        <taxon>Metazoa</taxon>
        <taxon>Cnidaria</taxon>
        <taxon>Anthozoa</taxon>
        <taxon>Hexacorallia</taxon>
        <taxon>Scleractinia</taxon>
        <taxon>Fungiina</taxon>
        <taxon>Poritidae</taxon>
        <taxon>Porites</taxon>
    </lineage>
</organism>
<feature type="transmembrane region" description="Helical" evidence="11">
    <location>
        <begin position="259"/>
        <end position="279"/>
    </location>
</feature>
<dbReference type="PANTHER" id="PTHR48052:SF8">
    <property type="entry name" value="LRR RECEPTOR-LIKE SERINE_THREONINE-PROTEIN KINASE FLS2"/>
    <property type="match status" value="1"/>
</dbReference>
<feature type="transmembrane region" description="Helical" evidence="11">
    <location>
        <begin position="484"/>
        <end position="509"/>
    </location>
</feature>
<evidence type="ECO:0000313" key="12">
    <source>
        <dbReference type="EMBL" id="CAH3185465.1"/>
    </source>
</evidence>
<evidence type="ECO:0000256" key="11">
    <source>
        <dbReference type="SAM" id="Phobius"/>
    </source>
</evidence>
<name>A0ABN8S2M1_9CNID</name>
<keyword evidence="2" id="KW-1003">Cell membrane</keyword>
<keyword evidence="4" id="KW-0732">Signal</keyword>
<keyword evidence="5 11" id="KW-1133">Transmembrane helix</keyword>
<feature type="transmembrane region" description="Helical" evidence="11">
    <location>
        <begin position="309"/>
        <end position="326"/>
    </location>
</feature>
<accession>A0ABN8S2M1</accession>
<feature type="transmembrane region" description="Helical" evidence="11">
    <location>
        <begin position="363"/>
        <end position="383"/>
    </location>
</feature>
<evidence type="ECO:0000256" key="2">
    <source>
        <dbReference type="ARBA" id="ARBA00022475"/>
    </source>
</evidence>
<gene>
    <name evidence="12" type="ORF">PEVE_00016126</name>
</gene>
<evidence type="ECO:0000313" key="13">
    <source>
        <dbReference type="Proteomes" id="UP001159427"/>
    </source>
</evidence>
<dbReference type="Proteomes" id="UP001159427">
    <property type="component" value="Unassembled WGS sequence"/>
</dbReference>
<evidence type="ECO:0000256" key="6">
    <source>
        <dbReference type="ARBA" id="ARBA00023136"/>
    </source>
</evidence>
<evidence type="ECO:0000256" key="8">
    <source>
        <dbReference type="ARBA" id="ARBA00023180"/>
    </source>
</evidence>
<feature type="transmembrane region" description="Helical" evidence="11">
    <location>
        <begin position="540"/>
        <end position="560"/>
    </location>
</feature>
<reference evidence="12 13" key="1">
    <citation type="submission" date="2022-05" db="EMBL/GenBank/DDBJ databases">
        <authorList>
            <consortium name="Genoscope - CEA"/>
            <person name="William W."/>
        </authorList>
    </citation>
    <scope>NUCLEOTIDE SEQUENCE [LARGE SCALE GENOMIC DNA]</scope>
</reference>
<evidence type="ECO:0000256" key="1">
    <source>
        <dbReference type="ARBA" id="ARBA00004236"/>
    </source>
</evidence>
<proteinExistence type="predicted"/>